<dbReference type="Proteomes" id="UP001454036">
    <property type="component" value="Unassembled WGS sequence"/>
</dbReference>
<dbReference type="EMBL" id="BAABME010005099">
    <property type="protein sequence ID" value="GAA0164597.1"/>
    <property type="molecule type" value="Genomic_DNA"/>
</dbReference>
<evidence type="ECO:0000256" key="6">
    <source>
        <dbReference type="SAM" id="MobiDB-lite"/>
    </source>
</evidence>
<evidence type="ECO:0000256" key="3">
    <source>
        <dbReference type="ARBA" id="ARBA00023054"/>
    </source>
</evidence>
<dbReference type="GO" id="GO:0007186">
    <property type="term" value="P:G protein-coupled receptor signaling pathway"/>
    <property type="evidence" value="ECO:0007669"/>
    <property type="project" value="InterPro"/>
</dbReference>
<keyword evidence="4" id="KW-0472">Membrane</keyword>
<reference evidence="8 9" key="1">
    <citation type="submission" date="2024-01" db="EMBL/GenBank/DDBJ databases">
        <title>The complete chloroplast genome sequence of Lithospermum erythrorhizon: insights into the phylogenetic relationship among Boraginaceae species and the maternal lineages of purple gromwells.</title>
        <authorList>
            <person name="Okada T."/>
            <person name="Watanabe K."/>
        </authorList>
    </citation>
    <scope>NUCLEOTIDE SEQUENCE [LARGE SCALE GENOMIC DNA]</scope>
</reference>
<accession>A0AAV3QNM0</accession>
<evidence type="ECO:0000259" key="7">
    <source>
        <dbReference type="SMART" id="SM01224"/>
    </source>
</evidence>
<evidence type="ECO:0000256" key="1">
    <source>
        <dbReference type="ARBA" id="ARBA00004236"/>
    </source>
</evidence>
<gene>
    <name evidence="8" type="ORF">LIER_20191</name>
</gene>
<dbReference type="AlphaFoldDB" id="A0AAV3QNM0"/>
<evidence type="ECO:0000313" key="9">
    <source>
        <dbReference type="Proteomes" id="UP001454036"/>
    </source>
</evidence>
<comment type="caution">
    <text evidence="8">The sequence shown here is derived from an EMBL/GenBank/DDBJ whole genome shotgun (WGS) entry which is preliminary data.</text>
</comment>
<dbReference type="SUPFAM" id="SSF48670">
    <property type="entry name" value="Transducin (heterotrimeric G protein), gamma chain"/>
    <property type="match status" value="1"/>
</dbReference>
<dbReference type="Gene3D" id="4.10.260.10">
    <property type="entry name" value="Transducin (heterotrimeric G protein), gamma chain"/>
    <property type="match status" value="1"/>
</dbReference>
<keyword evidence="9" id="KW-1185">Reference proteome</keyword>
<name>A0AAV3QNM0_LITER</name>
<evidence type="ECO:0000313" key="8">
    <source>
        <dbReference type="EMBL" id="GAA0164597.1"/>
    </source>
</evidence>
<proteinExistence type="predicted"/>
<keyword evidence="3" id="KW-0175">Coiled coil</keyword>
<dbReference type="InterPro" id="IPR036284">
    <property type="entry name" value="GGL_sf"/>
</dbReference>
<sequence length="99" mass="11497">MQSQGVEQIRSLEVTTDSKGKQRISAELKRVEQETKFLEEELEQLNEMEKASEACKELVAHTEARPDPLLPQTSGPDNPFWDRWFEGPKKSSRCKCWIF</sequence>
<evidence type="ECO:0000256" key="4">
    <source>
        <dbReference type="ARBA" id="ARBA00023136"/>
    </source>
</evidence>
<organism evidence="8 9">
    <name type="scientific">Lithospermum erythrorhizon</name>
    <name type="common">Purple gromwell</name>
    <name type="synonym">Lithospermum officinale var. erythrorhizon</name>
    <dbReference type="NCBI Taxonomy" id="34254"/>
    <lineage>
        <taxon>Eukaryota</taxon>
        <taxon>Viridiplantae</taxon>
        <taxon>Streptophyta</taxon>
        <taxon>Embryophyta</taxon>
        <taxon>Tracheophyta</taxon>
        <taxon>Spermatophyta</taxon>
        <taxon>Magnoliopsida</taxon>
        <taxon>eudicotyledons</taxon>
        <taxon>Gunneridae</taxon>
        <taxon>Pentapetalae</taxon>
        <taxon>asterids</taxon>
        <taxon>lamiids</taxon>
        <taxon>Boraginales</taxon>
        <taxon>Boraginaceae</taxon>
        <taxon>Boraginoideae</taxon>
        <taxon>Lithospermeae</taxon>
        <taxon>Lithospermum</taxon>
    </lineage>
</organism>
<dbReference type="InterPro" id="IPR045878">
    <property type="entry name" value="GG1/2"/>
</dbReference>
<keyword evidence="5" id="KW-0807">Transducer</keyword>
<feature type="region of interest" description="Disordered" evidence="6">
    <location>
        <begin position="1"/>
        <end position="23"/>
    </location>
</feature>
<evidence type="ECO:0000256" key="5">
    <source>
        <dbReference type="ARBA" id="ARBA00023224"/>
    </source>
</evidence>
<keyword evidence="2" id="KW-1003">Cell membrane</keyword>
<feature type="domain" description="G protein gamma" evidence="7">
    <location>
        <begin position="25"/>
        <end position="99"/>
    </location>
</feature>
<comment type="subcellular location">
    <subcellularLocation>
        <location evidence="1">Cell membrane</location>
    </subcellularLocation>
</comment>
<dbReference type="GO" id="GO:0005886">
    <property type="term" value="C:plasma membrane"/>
    <property type="evidence" value="ECO:0007669"/>
    <property type="project" value="UniProtKB-SubCell"/>
</dbReference>
<dbReference type="Pfam" id="PF00631">
    <property type="entry name" value="G-gamma"/>
    <property type="match status" value="1"/>
</dbReference>
<dbReference type="SMART" id="SM01224">
    <property type="entry name" value="G_gamma"/>
    <property type="match status" value="1"/>
</dbReference>
<dbReference type="InterPro" id="IPR015898">
    <property type="entry name" value="G-protein_gamma-like_dom"/>
</dbReference>
<evidence type="ECO:0000256" key="2">
    <source>
        <dbReference type="ARBA" id="ARBA00022475"/>
    </source>
</evidence>
<dbReference type="PANTHER" id="PTHR35129:SF6">
    <property type="entry name" value="G PROTEIN GAMMA DOMAIN-CONTAINING PROTEIN"/>
    <property type="match status" value="1"/>
</dbReference>
<dbReference type="PANTHER" id="PTHR35129">
    <property type="entry name" value="GUANINE NUCLEOTIDE-BINDING PROTEIN SUBUNIT GAMMA 1"/>
    <property type="match status" value="1"/>
</dbReference>
<protein>
    <recommendedName>
        <fullName evidence="7">G protein gamma domain-containing protein</fullName>
    </recommendedName>
</protein>